<sequence length="400" mass="43279">MNISMPQSHSGPPLISRPADSDSKSASKPGPRSRPREQTLDFALRSGLAGGVAGCAAKTLIAPLDRVKILFQTSSPNFQKYTGSWFGFGNAVRNIYHQDGFLGLFRGHSMTLARVFPYAAIKFIAYEQYRAILITNQNQETAIKRTLSGSLAGVTSVFFTYPLDLTRVRLAYETKKNYKASITTIFRQIYNEQPPSRTSPNAAFQSSSTAYNLARTAITTASDASAATMNALPTAASGGLSGFANFYRGFIPTVLGMIPYAGGSFLAHDMMGDLLRSPSFAKYCVKPNTAASLVETEGVPYNRSQKSKLNTPAQLTAGAVAGLVGQTASYPLEIIRRRMQVTGAVGDGRTWGMLETAALIFREKGFRGFYVGLSIGFVKVAPMMAASFFVYERGRAYLGI</sequence>
<feature type="compositionally biased region" description="Polar residues" evidence="13">
    <location>
        <begin position="1"/>
        <end position="10"/>
    </location>
</feature>
<accession>A0AAV9XRB9</accession>
<dbReference type="AlphaFoldDB" id="A0AAV9XRB9"/>
<keyword evidence="6" id="KW-0677">Repeat</keyword>
<evidence type="ECO:0000256" key="8">
    <source>
        <dbReference type="ARBA" id="ARBA00022989"/>
    </source>
</evidence>
<evidence type="ECO:0000256" key="4">
    <source>
        <dbReference type="ARBA" id="ARBA00022448"/>
    </source>
</evidence>
<feature type="repeat" description="Solcar" evidence="11">
    <location>
        <begin position="140"/>
        <end position="274"/>
    </location>
</feature>
<dbReference type="PANTHER" id="PTHR24089">
    <property type="entry name" value="SOLUTE CARRIER FAMILY 25"/>
    <property type="match status" value="1"/>
</dbReference>
<evidence type="ECO:0000256" key="7">
    <source>
        <dbReference type="ARBA" id="ARBA00022792"/>
    </source>
</evidence>
<comment type="function">
    <text evidence="1">Mitochondrial transporter that mediates uptake of thiamine pyrophosphate (ThPP) into mitochondria.</text>
</comment>
<dbReference type="InterPro" id="IPR002067">
    <property type="entry name" value="MCP"/>
</dbReference>
<gene>
    <name evidence="15" type="ORF">TWF694_001318</name>
</gene>
<keyword evidence="5 11" id="KW-0812">Transmembrane</keyword>
<evidence type="ECO:0000256" key="1">
    <source>
        <dbReference type="ARBA" id="ARBA00002238"/>
    </source>
</evidence>
<keyword evidence="7" id="KW-0999">Mitochondrion inner membrane</keyword>
<organism evidence="15 16">
    <name type="scientific">Orbilia ellipsospora</name>
    <dbReference type="NCBI Taxonomy" id="2528407"/>
    <lineage>
        <taxon>Eukaryota</taxon>
        <taxon>Fungi</taxon>
        <taxon>Dikarya</taxon>
        <taxon>Ascomycota</taxon>
        <taxon>Pezizomycotina</taxon>
        <taxon>Orbiliomycetes</taxon>
        <taxon>Orbiliales</taxon>
        <taxon>Orbiliaceae</taxon>
        <taxon>Orbilia</taxon>
    </lineage>
</organism>
<dbReference type="InterPro" id="IPR023395">
    <property type="entry name" value="MCP_dom_sf"/>
</dbReference>
<dbReference type="PROSITE" id="PS50920">
    <property type="entry name" value="SOLCAR"/>
    <property type="match status" value="3"/>
</dbReference>
<keyword evidence="4 12" id="KW-0813">Transport</keyword>
<evidence type="ECO:0000313" key="15">
    <source>
        <dbReference type="EMBL" id="KAK6544629.1"/>
    </source>
</evidence>
<dbReference type="PRINTS" id="PR00926">
    <property type="entry name" value="MITOCARRIER"/>
</dbReference>
<dbReference type="Pfam" id="PF00153">
    <property type="entry name" value="Mito_carr"/>
    <property type="match status" value="4"/>
</dbReference>
<proteinExistence type="inferred from homology"/>
<feature type="repeat" description="Solcar" evidence="11">
    <location>
        <begin position="41"/>
        <end position="132"/>
    </location>
</feature>
<feature type="transmembrane region" description="Helical" evidence="14">
    <location>
        <begin position="369"/>
        <end position="391"/>
    </location>
</feature>
<evidence type="ECO:0000256" key="6">
    <source>
        <dbReference type="ARBA" id="ARBA00022737"/>
    </source>
</evidence>
<comment type="subcellular location">
    <subcellularLocation>
        <location evidence="2">Mitochondrion inner membrane</location>
        <topology evidence="2">Multi-pass membrane protein</topology>
    </subcellularLocation>
</comment>
<dbReference type="GO" id="GO:0005743">
    <property type="term" value="C:mitochondrial inner membrane"/>
    <property type="evidence" value="ECO:0007669"/>
    <property type="project" value="UniProtKB-SubCell"/>
</dbReference>
<protein>
    <recommendedName>
        <fullName evidence="3">Mitochondrial thiamine pyrophosphate carrier 1</fullName>
    </recommendedName>
</protein>
<feature type="region of interest" description="Disordered" evidence="13">
    <location>
        <begin position="1"/>
        <end position="37"/>
    </location>
</feature>
<name>A0AAV9XRB9_9PEZI</name>
<evidence type="ECO:0000256" key="14">
    <source>
        <dbReference type="SAM" id="Phobius"/>
    </source>
</evidence>
<dbReference type="Proteomes" id="UP001365542">
    <property type="component" value="Unassembled WGS sequence"/>
</dbReference>
<evidence type="ECO:0000256" key="11">
    <source>
        <dbReference type="PROSITE-ProRule" id="PRU00282"/>
    </source>
</evidence>
<dbReference type="GO" id="GO:0055085">
    <property type="term" value="P:transmembrane transport"/>
    <property type="evidence" value="ECO:0007669"/>
    <property type="project" value="InterPro"/>
</dbReference>
<feature type="repeat" description="Solcar" evidence="11">
    <location>
        <begin position="309"/>
        <end position="397"/>
    </location>
</feature>
<evidence type="ECO:0000256" key="9">
    <source>
        <dbReference type="ARBA" id="ARBA00023128"/>
    </source>
</evidence>
<keyword evidence="10 11" id="KW-0472">Membrane</keyword>
<comment type="caution">
    <text evidence="15">The sequence shown here is derived from an EMBL/GenBank/DDBJ whole genome shotgun (WGS) entry which is preliminary data.</text>
</comment>
<evidence type="ECO:0000256" key="12">
    <source>
        <dbReference type="RuleBase" id="RU000488"/>
    </source>
</evidence>
<dbReference type="SUPFAM" id="SSF103506">
    <property type="entry name" value="Mitochondrial carrier"/>
    <property type="match status" value="1"/>
</dbReference>
<evidence type="ECO:0000256" key="2">
    <source>
        <dbReference type="ARBA" id="ARBA00004448"/>
    </source>
</evidence>
<evidence type="ECO:0000256" key="3">
    <source>
        <dbReference type="ARBA" id="ARBA00021935"/>
    </source>
</evidence>
<evidence type="ECO:0000313" key="16">
    <source>
        <dbReference type="Proteomes" id="UP001365542"/>
    </source>
</evidence>
<evidence type="ECO:0000256" key="10">
    <source>
        <dbReference type="ARBA" id="ARBA00023136"/>
    </source>
</evidence>
<dbReference type="Gene3D" id="1.50.40.10">
    <property type="entry name" value="Mitochondrial carrier domain"/>
    <property type="match status" value="1"/>
</dbReference>
<keyword evidence="16" id="KW-1185">Reference proteome</keyword>
<dbReference type="EMBL" id="JAVHJO010000001">
    <property type="protein sequence ID" value="KAK6544629.1"/>
    <property type="molecule type" value="Genomic_DNA"/>
</dbReference>
<keyword evidence="9" id="KW-0496">Mitochondrion</keyword>
<evidence type="ECO:0000256" key="13">
    <source>
        <dbReference type="SAM" id="MobiDB-lite"/>
    </source>
</evidence>
<keyword evidence="8 14" id="KW-1133">Transmembrane helix</keyword>
<dbReference type="InterPro" id="IPR018108">
    <property type="entry name" value="MCP_transmembrane"/>
</dbReference>
<comment type="similarity">
    <text evidence="12">Belongs to the mitochondrial carrier (TC 2.A.29) family.</text>
</comment>
<evidence type="ECO:0000256" key="5">
    <source>
        <dbReference type="ARBA" id="ARBA00022692"/>
    </source>
</evidence>
<reference evidence="15 16" key="1">
    <citation type="submission" date="2019-10" db="EMBL/GenBank/DDBJ databases">
        <authorList>
            <person name="Palmer J.M."/>
        </authorList>
    </citation>
    <scope>NUCLEOTIDE SEQUENCE [LARGE SCALE GENOMIC DNA]</scope>
    <source>
        <strain evidence="15 16">TWF694</strain>
    </source>
</reference>